<sequence>MMKKRTKLGVSLALVGILAVGGTYAYLQFQTGPVENTFTFGDNVNGEIKEPHWDGECFEGETCDIEATGKQDAQNFTPGQTIAKDPQLKNTSNVPAYAAVKIEYTGVENDTAVTSYAALNKFAEIDWNTNDWYFNADHTLAIYKKALHPDENNVENKTVPVFTNVKINEHAVYPEAGETNDLAMHHFQINVKGYFAQADNMDGMDSILAVKTVFEDFKDFEAINK</sequence>
<evidence type="ECO:0000313" key="1">
    <source>
        <dbReference type="EMBL" id="TCU60163.1"/>
    </source>
</evidence>
<accession>A0A4R3TDV3</accession>
<evidence type="ECO:0000313" key="2">
    <source>
        <dbReference type="Proteomes" id="UP000295773"/>
    </source>
</evidence>
<keyword evidence="2" id="KW-1185">Reference proteome</keyword>
<comment type="caution">
    <text evidence="1">The sequence shown here is derived from an EMBL/GenBank/DDBJ whole genome shotgun (WGS) entry which is preliminary data.</text>
</comment>
<reference evidence="1 2" key="1">
    <citation type="submission" date="2019-03" db="EMBL/GenBank/DDBJ databases">
        <title>Genomic Encyclopedia of Type Strains, Phase IV (KMG-IV): sequencing the most valuable type-strain genomes for metagenomic binning, comparative biology and taxonomic classification.</title>
        <authorList>
            <person name="Goeker M."/>
        </authorList>
    </citation>
    <scope>NUCLEOTIDE SEQUENCE [LARGE SCALE GENOMIC DNA]</scope>
    <source>
        <strain evidence="1 2">DSM 29481</strain>
    </source>
</reference>
<dbReference type="AlphaFoldDB" id="A0A4R3TDV3"/>
<protein>
    <recommendedName>
        <fullName evidence="3">SipW-cognate class signal peptide</fullName>
    </recommendedName>
</protein>
<gene>
    <name evidence="1" type="ORF">EDD61_10822</name>
</gene>
<dbReference type="Proteomes" id="UP000295773">
    <property type="component" value="Unassembled WGS sequence"/>
</dbReference>
<proteinExistence type="predicted"/>
<name>A0A4R3TDV3_9FIRM</name>
<dbReference type="EMBL" id="SMBP01000008">
    <property type="protein sequence ID" value="TCU60163.1"/>
    <property type="molecule type" value="Genomic_DNA"/>
</dbReference>
<organism evidence="1 2">
    <name type="scientific">Longicatena caecimuris</name>
    <dbReference type="NCBI Taxonomy" id="1796635"/>
    <lineage>
        <taxon>Bacteria</taxon>
        <taxon>Bacillati</taxon>
        <taxon>Bacillota</taxon>
        <taxon>Erysipelotrichia</taxon>
        <taxon>Erysipelotrichales</taxon>
        <taxon>Erysipelotrichaceae</taxon>
        <taxon>Longicatena</taxon>
    </lineage>
</organism>
<evidence type="ECO:0008006" key="3">
    <source>
        <dbReference type="Google" id="ProtNLM"/>
    </source>
</evidence>